<dbReference type="CDD" id="cd06223">
    <property type="entry name" value="PRTases_typeI"/>
    <property type="match status" value="1"/>
</dbReference>
<dbReference type="SUPFAM" id="SSF53271">
    <property type="entry name" value="PRTase-like"/>
    <property type="match status" value="1"/>
</dbReference>
<reference evidence="2" key="1">
    <citation type="submission" date="2016-06" db="EMBL/GenBank/DDBJ databases">
        <authorList>
            <person name="Varghese N."/>
            <person name="Submissions Spin"/>
        </authorList>
    </citation>
    <scope>NUCLEOTIDE SEQUENCE [LARGE SCALE GENOMIC DNA]</scope>
    <source>
        <strain evidence="2">DSM 43816</strain>
    </source>
</reference>
<dbReference type="InterPro" id="IPR000836">
    <property type="entry name" value="PRTase_dom"/>
</dbReference>
<evidence type="ECO:0000313" key="2">
    <source>
        <dbReference type="Proteomes" id="UP000198253"/>
    </source>
</evidence>
<sequence>MRNPGYAYCYPCQDHQTESGGLLADVVVPISYSPRNGQHHHHLRFYKATPPSRQARWSLLALLLLFLRDHRDCVARGVGGPLTHAVVVPSTGGRSGPHALQELVGDRLGLPWLTASTSPRYGSEERRFHADWFTVQPFDRAEPVRALVLDDTWTTGSRAQSLAYALKQAGAGAVGDHRPDLRHLRLRA</sequence>
<keyword evidence="2" id="KW-1185">Reference proteome</keyword>
<name>A0A1C4UT60_MICEC</name>
<dbReference type="RefSeq" id="WP_231931584.1">
    <property type="nucleotide sequence ID" value="NZ_LT607413.1"/>
</dbReference>
<dbReference type="Proteomes" id="UP000198253">
    <property type="component" value="Chromosome I"/>
</dbReference>
<gene>
    <name evidence="1" type="ORF">GA0070618_0624</name>
</gene>
<dbReference type="AlphaFoldDB" id="A0A1C4UT60"/>
<dbReference type="InterPro" id="IPR029057">
    <property type="entry name" value="PRTase-like"/>
</dbReference>
<evidence type="ECO:0008006" key="3">
    <source>
        <dbReference type="Google" id="ProtNLM"/>
    </source>
</evidence>
<accession>A0A1C4UT60</accession>
<proteinExistence type="predicted"/>
<dbReference type="EMBL" id="LT607413">
    <property type="protein sequence ID" value="SCE74860.1"/>
    <property type="molecule type" value="Genomic_DNA"/>
</dbReference>
<evidence type="ECO:0000313" key="1">
    <source>
        <dbReference type="EMBL" id="SCE74860.1"/>
    </source>
</evidence>
<dbReference type="InParanoid" id="A0A1C4UT60"/>
<protein>
    <recommendedName>
        <fullName evidence="3">Amidophosphoribosyltransferase</fullName>
    </recommendedName>
</protein>
<organism evidence="1 2">
    <name type="scientific">Micromonospora echinospora</name>
    <name type="common">Micromonospora purpurea</name>
    <dbReference type="NCBI Taxonomy" id="1877"/>
    <lineage>
        <taxon>Bacteria</taxon>
        <taxon>Bacillati</taxon>
        <taxon>Actinomycetota</taxon>
        <taxon>Actinomycetes</taxon>
        <taxon>Micromonosporales</taxon>
        <taxon>Micromonosporaceae</taxon>
        <taxon>Micromonospora</taxon>
    </lineage>
</organism>